<dbReference type="PANTHER" id="PTHR43459">
    <property type="entry name" value="ENOYL-COA HYDRATASE"/>
    <property type="match status" value="1"/>
</dbReference>
<evidence type="ECO:0000256" key="1">
    <source>
        <dbReference type="ARBA" id="ARBA00005254"/>
    </source>
</evidence>
<dbReference type="EMBL" id="CP058554">
    <property type="protein sequence ID" value="QMV74958.1"/>
    <property type="molecule type" value="Genomic_DNA"/>
</dbReference>
<evidence type="ECO:0000313" key="3">
    <source>
        <dbReference type="EMBL" id="QMV74958.1"/>
    </source>
</evidence>
<dbReference type="Proteomes" id="UP000515240">
    <property type="component" value="Chromosome"/>
</dbReference>
<keyword evidence="4" id="KW-1185">Reference proteome</keyword>
<dbReference type="SUPFAM" id="SSF52096">
    <property type="entry name" value="ClpP/crotonase"/>
    <property type="match status" value="1"/>
</dbReference>
<dbReference type="InterPro" id="IPR018376">
    <property type="entry name" value="Enoyl-CoA_hyd/isom_CS"/>
</dbReference>
<protein>
    <submittedName>
        <fullName evidence="3">Enoyl-CoA hydratase/isomerase family protein</fullName>
    </submittedName>
</protein>
<dbReference type="InterPro" id="IPR029045">
    <property type="entry name" value="ClpP/crotonase-like_dom_sf"/>
</dbReference>
<gene>
    <name evidence="3" type="ORF">HS961_20120</name>
</gene>
<dbReference type="RefSeq" id="WP_182325054.1">
    <property type="nucleotide sequence ID" value="NZ_CP058554.1"/>
</dbReference>
<sequence>MENASNANPALLARREGGVLVLTNNNEAARNALSPEFYLGLTAALKDAATDPAVGAIVLTGAGGHFCSGGDLRRIATRRDQPLEKRRELLEGLHDLVRALRDCPKPVVAAVEGAAAGAGLSLALACDMLVAARNAAFSVAYVKVGLSPDGGATAFLAEHLSRQLLTELCLTGDRVNGERMQQLGLVNRLAEPGDALAQAIALAAQLADGPLQAMASIKSLCRAAYDNSLEQQLDLEAELMVQAQATPESAEGIAAFLEKRPANYLQLRS</sequence>
<dbReference type="InterPro" id="IPR001753">
    <property type="entry name" value="Enoyl-CoA_hydra/iso"/>
</dbReference>
<dbReference type="KEGG" id="cpis:HS961_20120"/>
<dbReference type="AlphaFoldDB" id="A0A7G5ELT3"/>
<accession>A0A7G5ELT3</accession>
<dbReference type="Gene3D" id="1.10.12.10">
    <property type="entry name" value="Lyase 2-enoyl-coa Hydratase, Chain A, domain 2"/>
    <property type="match status" value="1"/>
</dbReference>
<dbReference type="Pfam" id="PF00378">
    <property type="entry name" value="ECH_1"/>
    <property type="match status" value="1"/>
</dbReference>
<dbReference type="PROSITE" id="PS00166">
    <property type="entry name" value="ENOYL_COA_HYDRATASE"/>
    <property type="match status" value="1"/>
</dbReference>
<dbReference type="PANTHER" id="PTHR43459:SF1">
    <property type="entry name" value="EG:BACN32G11.4 PROTEIN"/>
    <property type="match status" value="1"/>
</dbReference>
<dbReference type="NCBIfam" id="NF005700">
    <property type="entry name" value="PRK07511.1"/>
    <property type="match status" value="1"/>
</dbReference>
<dbReference type="GO" id="GO:0016853">
    <property type="term" value="F:isomerase activity"/>
    <property type="evidence" value="ECO:0007669"/>
    <property type="project" value="UniProtKB-KW"/>
</dbReference>
<dbReference type="NCBIfam" id="NF046063">
    <property type="entry name" value="oxepin_alt"/>
    <property type="match status" value="1"/>
</dbReference>
<organism evidence="3 4">
    <name type="scientific">Comamonas piscis</name>
    <dbReference type="NCBI Taxonomy" id="1562974"/>
    <lineage>
        <taxon>Bacteria</taxon>
        <taxon>Pseudomonadati</taxon>
        <taxon>Pseudomonadota</taxon>
        <taxon>Betaproteobacteria</taxon>
        <taxon>Burkholderiales</taxon>
        <taxon>Comamonadaceae</taxon>
        <taxon>Comamonas</taxon>
    </lineage>
</organism>
<dbReference type="InterPro" id="IPR014748">
    <property type="entry name" value="Enoyl-CoA_hydra_C"/>
</dbReference>
<evidence type="ECO:0000313" key="4">
    <source>
        <dbReference type="Proteomes" id="UP000515240"/>
    </source>
</evidence>
<comment type="similarity">
    <text evidence="1 2">Belongs to the enoyl-CoA hydratase/isomerase family.</text>
</comment>
<evidence type="ECO:0000256" key="2">
    <source>
        <dbReference type="RuleBase" id="RU003707"/>
    </source>
</evidence>
<reference evidence="3 4" key="1">
    <citation type="journal article" date="2020" name="G3 (Bethesda)">
        <title>CeMbio - The Caenorhabditis elegans Microbiome Resource.</title>
        <authorList>
            <person name="Dirksen P."/>
            <person name="Assie A."/>
            <person name="Zimmermann J."/>
            <person name="Zhang F."/>
            <person name="Tietje A.M."/>
            <person name="Marsh S.A."/>
            <person name="Felix M.A."/>
            <person name="Shapira M."/>
            <person name="Kaleta C."/>
            <person name="Schulenburg H."/>
            <person name="Samuel B."/>
        </authorList>
    </citation>
    <scope>NUCLEOTIDE SEQUENCE [LARGE SCALE GENOMIC DNA]</scope>
    <source>
        <strain evidence="3 4">BIGb0172</strain>
    </source>
</reference>
<proteinExistence type="inferred from homology"/>
<keyword evidence="3" id="KW-0413">Isomerase</keyword>
<name>A0A7G5ELT3_9BURK</name>
<dbReference type="Gene3D" id="3.90.226.10">
    <property type="entry name" value="2-enoyl-CoA Hydratase, Chain A, domain 1"/>
    <property type="match status" value="1"/>
</dbReference>
<dbReference type="CDD" id="cd06558">
    <property type="entry name" value="crotonase-like"/>
    <property type="match status" value="1"/>
</dbReference>